<dbReference type="PANTHER" id="PTHR43708:SF1">
    <property type="entry name" value="GALACTOSE_LACTOSE METABOLISM REGULATORY PROTEIN GAL80"/>
    <property type="match status" value="1"/>
</dbReference>
<dbReference type="InterPro" id="IPR000683">
    <property type="entry name" value="Gfo/Idh/MocA-like_OxRdtase_N"/>
</dbReference>
<gene>
    <name evidence="3" type="ORF">CC78DRAFT_540768</name>
</gene>
<dbReference type="EMBL" id="ML986586">
    <property type="protein sequence ID" value="KAF2268492.1"/>
    <property type="molecule type" value="Genomic_DNA"/>
</dbReference>
<dbReference type="Pfam" id="PF01408">
    <property type="entry name" value="GFO_IDH_MocA"/>
    <property type="match status" value="1"/>
</dbReference>
<accession>A0A9P4KG28</accession>
<feature type="domain" description="Gfo/Idh/MocA-like oxidoreductase N-terminal" evidence="1">
    <location>
        <begin position="4"/>
        <end position="129"/>
    </location>
</feature>
<dbReference type="SUPFAM" id="SSF51735">
    <property type="entry name" value="NAD(P)-binding Rossmann-fold domains"/>
    <property type="match status" value="1"/>
</dbReference>
<dbReference type="Pfam" id="PF22685">
    <property type="entry name" value="Gal80p_C-like"/>
    <property type="match status" value="1"/>
</dbReference>
<name>A0A9P4KG28_9PLEO</name>
<dbReference type="PANTHER" id="PTHR43708">
    <property type="entry name" value="CONSERVED EXPRESSED OXIDOREDUCTASE (EUROFUNG)"/>
    <property type="match status" value="1"/>
</dbReference>
<dbReference type="Gene3D" id="3.40.50.720">
    <property type="entry name" value="NAD(P)-binding Rossmann-like Domain"/>
    <property type="match status" value="1"/>
</dbReference>
<dbReference type="Proteomes" id="UP000800093">
    <property type="component" value="Unassembled WGS sequence"/>
</dbReference>
<dbReference type="Gene3D" id="3.30.360.10">
    <property type="entry name" value="Dihydrodipicolinate Reductase, domain 2"/>
    <property type="match status" value="1"/>
</dbReference>
<dbReference type="InterPro" id="IPR055080">
    <property type="entry name" value="Gal80p-like_C"/>
</dbReference>
<evidence type="ECO:0000313" key="4">
    <source>
        <dbReference type="Proteomes" id="UP000800093"/>
    </source>
</evidence>
<dbReference type="OrthoDB" id="64915at2759"/>
<protein>
    <submittedName>
        <fullName evidence="3">Oxidoreductase</fullName>
    </submittedName>
</protein>
<keyword evidence="4" id="KW-1185">Reference proteome</keyword>
<dbReference type="SUPFAM" id="SSF55347">
    <property type="entry name" value="Glyceraldehyde-3-phosphate dehydrogenase-like, C-terminal domain"/>
    <property type="match status" value="1"/>
</dbReference>
<evidence type="ECO:0000259" key="1">
    <source>
        <dbReference type="Pfam" id="PF01408"/>
    </source>
</evidence>
<feature type="domain" description="Gal80p-like C-terminal" evidence="2">
    <location>
        <begin position="140"/>
        <end position="282"/>
    </location>
</feature>
<evidence type="ECO:0000313" key="3">
    <source>
        <dbReference type="EMBL" id="KAF2268492.1"/>
    </source>
</evidence>
<dbReference type="InterPro" id="IPR036291">
    <property type="entry name" value="NAD(P)-bd_dom_sf"/>
</dbReference>
<sequence length="376" mass="41372">MAPIRVGFIGLASGQAWSVWAHLPYFKRSPKYEIVGLCNTSIERAKAAIKNHGLPESTKTYATPEELASDPDVDLVVCSVRVDKHYDAMLPSIKAGKDIFCEWPLAKDAKQAEKMVALAKEKNIRTLVGLQAHQSSANKKIKELIDSGKIGRVLSSTFHGTPTFFAETVTEGGAHSHDITNGGNMLTIYTMHALESITYVLGQIASFTPLLGISYPESLVKNAAGEVVRKMKRTAHDQILLQGKFPSGAVFSYHLRGGPAFNNTDGCFWRIFGTKGEIQVTGSSSWIHLSDDNLKIELFDQASGKTETVEVDKDDFSDMGLYARNVARLYEGFAEGKGEKDGVLDWEVALKRHQFVDEVYEKAGVDYYNMQSPSAP</sequence>
<dbReference type="InterPro" id="IPR051317">
    <property type="entry name" value="Gfo/Idh/MocA_oxidoreduct"/>
</dbReference>
<organism evidence="3 4">
    <name type="scientific">Lojkania enalia</name>
    <dbReference type="NCBI Taxonomy" id="147567"/>
    <lineage>
        <taxon>Eukaryota</taxon>
        <taxon>Fungi</taxon>
        <taxon>Dikarya</taxon>
        <taxon>Ascomycota</taxon>
        <taxon>Pezizomycotina</taxon>
        <taxon>Dothideomycetes</taxon>
        <taxon>Pleosporomycetidae</taxon>
        <taxon>Pleosporales</taxon>
        <taxon>Pleosporales incertae sedis</taxon>
        <taxon>Lojkania</taxon>
    </lineage>
</organism>
<proteinExistence type="predicted"/>
<comment type="caution">
    <text evidence="3">The sequence shown here is derived from an EMBL/GenBank/DDBJ whole genome shotgun (WGS) entry which is preliminary data.</text>
</comment>
<reference evidence="4" key="1">
    <citation type="journal article" date="2020" name="Stud. Mycol.">
        <title>101 Dothideomycetes genomes: A test case for predicting lifestyles and emergence of pathogens.</title>
        <authorList>
            <person name="Haridas S."/>
            <person name="Albert R."/>
            <person name="Binder M."/>
            <person name="Bloem J."/>
            <person name="LaButti K."/>
            <person name="Salamov A."/>
            <person name="Andreopoulos B."/>
            <person name="Baker S."/>
            <person name="Barry K."/>
            <person name="Bills G."/>
            <person name="Bluhm B."/>
            <person name="Cannon C."/>
            <person name="Castanera R."/>
            <person name="Culley D."/>
            <person name="Daum C."/>
            <person name="Ezra D."/>
            <person name="Gonzalez J."/>
            <person name="Henrissat B."/>
            <person name="Kuo A."/>
            <person name="Liang C."/>
            <person name="Lipzen A."/>
            <person name="Lutzoni F."/>
            <person name="Magnuson J."/>
            <person name="Mondo S."/>
            <person name="Nolan M."/>
            <person name="Ohm R."/>
            <person name="Pangilinan J."/>
            <person name="Park H.-J."/>
            <person name="Ramirez L."/>
            <person name="Alfaro M."/>
            <person name="Sun H."/>
            <person name="Tritt A."/>
            <person name="Yoshinaga Y."/>
            <person name="Zwiers L.-H."/>
            <person name="Turgeon B."/>
            <person name="Goodwin S."/>
            <person name="Spatafora J."/>
            <person name="Crous P."/>
            <person name="Grigoriev I."/>
        </authorList>
    </citation>
    <scope>NUCLEOTIDE SEQUENCE [LARGE SCALE GENOMIC DNA]</scope>
    <source>
        <strain evidence="4">CBS 304.66</strain>
    </source>
</reference>
<evidence type="ECO:0000259" key="2">
    <source>
        <dbReference type="Pfam" id="PF22685"/>
    </source>
</evidence>
<dbReference type="GO" id="GO:0000166">
    <property type="term" value="F:nucleotide binding"/>
    <property type="evidence" value="ECO:0007669"/>
    <property type="project" value="InterPro"/>
</dbReference>
<dbReference type="AlphaFoldDB" id="A0A9P4KG28"/>